<accession>A0A060TC06</accession>
<reference evidence="3" key="2">
    <citation type="submission" date="2014-06" db="EMBL/GenBank/DDBJ databases">
        <title>The complete genome of Blastobotrys (Arxula) adeninivorans LS3 - a yeast of biotechnological interest.</title>
        <authorList>
            <person name="Kunze G."/>
            <person name="Gaillardin C."/>
            <person name="Czernicka M."/>
            <person name="Durrens P."/>
            <person name="Martin T."/>
            <person name="Boer E."/>
            <person name="Gabaldon T."/>
            <person name="Cruz J."/>
            <person name="Talla E."/>
            <person name="Marck C."/>
            <person name="Goffeau A."/>
            <person name="Barbe V."/>
            <person name="Baret P."/>
            <person name="Baronian K."/>
            <person name="Beier S."/>
            <person name="Bleykasten C."/>
            <person name="Bode R."/>
            <person name="Casaregola S."/>
            <person name="Despons L."/>
            <person name="Fairhead C."/>
            <person name="Giersberg M."/>
            <person name="Gierski P."/>
            <person name="Hahnel U."/>
            <person name="Hartmann A."/>
            <person name="Jankowska D."/>
            <person name="Jubin C."/>
            <person name="Jung P."/>
            <person name="Lafontaine I."/>
            <person name="Leh-Louis V."/>
            <person name="Lemaire M."/>
            <person name="Marcet-Houben M."/>
            <person name="Mascher M."/>
            <person name="Morel G."/>
            <person name="Richard G.-F."/>
            <person name="Riechen J."/>
            <person name="Sacerdot C."/>
            <person name="Sarkar A."/>
            <person name="Savel G."/>
            <person name="Schacherer J."/>
            <person name="Sherman D."/>
            <person name="Straub M.-L."/>
            <person name="Stein N."/>
            <person name="Thierry A."/>
            <person name="Trautwein-Schult A."/>
            <person name="Westhof E."/>
            <person name="Worch S."/>
            <person name="Dujon B."/>
            <person name="Souciet J.-L."/>
            <person name="Wincker P."/>
            <person name="Scholz U."/>
            <person name="Neuveglise N."/>
        </authorList>
    </citation>
    <scope>NUCLEOTIDE SEQUENCE</scope>
    <source>
        <strain evidence="3">LS3</strain>
    </source>
</reference>
<dbReference type="InterPro" id="IPR019488">
    <property type="entry name" value="Nucl_pore_RNA_shuttling_Mtr2"/>
</dbReference>
<dbReference type="PROSITE" id="PS50177">
    <property type="entry name" value="NTF2_DOMAIN"/>
    <property type="match status" value="1"/>
</dbReference>
<dbReference type="EMBL" id="HG937692">
    <property type="protein sequence ID" value="CDP36701.1"/>
    <property type="molecule type" value="Genomic_DNA"/>
</dbReference>
<dbReference type="GO" id="GO:0015031">
    <property type="term" value="P:protein transport"/>
    <property type="evidence" value="ECO:0007669"/>
    <property type="project" value="UniProtKB-KW"/>
</dbReference>
<dbReference type="Pfam" id="PF10429">
    <property type="entry name" value="Mtr2"/>
    <property type="match status" value="1"/>
</dbReference>
<gene>
    <name evidence="3" type="ORF">GNLVRS02_ARAD1B19008g</name>
</gene>
<dbReference type="SUPFAM" id="SSF54427">
    <property type="entry name" value="NTF2-like"/>
    <property type="match status" value="1"/>
</dbReference>
<evidence type="ECO:0000313" key="3">
    <source>
        <dbReference type="EMBL" id="CDP36701.1"/>
    </source>
</evidence>
<feature type="domain" description="NTF2" evidence="2">
    <location>
        <begin position="2"/>
        <end position="123"/>
    </location>
</feature>
<evidence type="ECO:0000256" key="1">
    <source>
        <dbReference type="RuleBase" id="RU369002"/>
    </source>
</evidence>
<keyword evidence="1" id="KW-0963">Cytoplasm</keyword>
<dbReference type="GO" id="GO:0006913">
    <property type="term" value="P:nucleocytoplasmic transport"/>
    <property type="evidence" value="ECO:0007669"/>
    <property type="project" value="UniProtKB-UniRule"/>
</dbReference>
<dbReference type="PANTHER" id="PTHR12612">
    <property type="entry name" value="NUCLEAR TRANSPORT FACTOR 2"/>
    <property type="match status" value="1"/>
</dbReference>
<sequence>MSGESFYNQFFKALDDYRQNLFQFFRPDSAIVWCGNPIGGGDAFIQMYSQMPMTKHDVGDYNVHPLPNTNNAQGQLTLTINVSGKVKFGTERGKDLHGFSAVFMLHREGSGQPLTVTSMSYRLVHRPEDATLEI</sequence>
<keyword evidence="1" id="KW-0813">Transport</keyword>
<proteinExistence type="predicted"/>
<keyword evidence="1" id="KW-0539">Nucleus</keyword>
<reference evidence="3" key="1">
    <citation type="submission" date="2014-02" db="EMBL/GenBank/DDBJ databases">
        <authorList>
            <person name="Genoscope - CEA"/>
        </authorList>
    </citation>
    <scope>NUCLEOTIDE SEQUENCE</scope>
    <source>
        <strain evidence="3">LS3</strain>
    </source>
</reference>
<dbReference type="InterPro" id="IPR018222">
    <property type="entry name" value="Nuclear_transport_factor_2_euk"/>
</dbReference>
<dbReference type="Gene3D" id="3.10.450.50">
    <property type="match status" value="1"/>
</dbReference>
<evidence type="ECO:0000259" key="2">
    <source>
        <dbReference type="PROSITE" id="PS50177"/>
    </source>
</evidence>
<protein>
    <recommendedName>
        <fullName evidence="1">NTF2-related export protein</fullName>
    </recommendedName>
</protein>
<dbReference type="GO" id="GO:0005737">
    <property type="term" value="C:cytoplasm"/>
    <property type="evidence" value="ECO:0007669"/>
    <property type="project" value="UniProtKB-SubCell"/>
</dbReference>
<comment type="subcellular location">
    <subcellularLocation>
        <location evidence="1">Cytoplasm</location>
    </subcellularLocation>
    <subcellularLocation>
        <location evidence="1">Nucleus</location>
    </subcellularLocation>
</comment>
<dbReference type="AlphaFoldDB" id="A0A060TC06"/>
<dbReference type="GO" id="GO:0051028">
    <property type="term" value="P:mRNA transport"/>
    <property type="evidence" value="ECO:0007669"/>
    <property type="project" value="UniProtKB-UniRule"/>
</dbReference>
<comment type="function">
    <text evidence="1">Has a role in nuclear-cytoplasmic transport of proteins and mRNAs.</text>
</comment>
<dbReference type="PhylomeDB" id="A0A060TC06"/>
<dbReference type="GO" id="GO:0005634">
    <property type="term" value="C:nucleus"/>
    <property type="evidence" value="ECO:0007669"/>
    <property type="project" value="UniProtKB-SubCell"/>
</dbReference>
<name>A0A060TC06_BLAAD</name>
<dbReference type="InterPro" id="IPR032710">
    <property type="entry name" value="NTF2-like_dom_sf"/>
</dbReference>
<organism evidence="3">
    <name type="scientific">Blastobotrys adeninivorans</name>
    <name type="common">Yeast</name>
    <name type="synonym">Arxula adeninivorans</name>
    <dbReference type="NCBI Taxonomy" id="409370"/>
    <lineage>
        <taxon>Eukaryota</taxon>
        <taxon>Fungi</taxon>
        <taxon>Dikarya</taxon>
        <taxon>Ascomycota</taxon>
        <taxon>Saccharomycotina</taxon>
        <taxon>Dipodascomycetes</taxon>
        <taxon>Dipodascales</taxon>
        <taxon>Trichomonascaceae</taxon>
        <taxon>Blastobotrys</taxon>
    </lineage>
</organism>
<keyword evidence="1" id="KW-0653">Protein transport</keyword>
<dbReference type="InterPro" id="IPR045875">
    <property type="entry name" value="NTF2"/>
</dbReference>